<feature type="domain" description="3-hydroxyacyl-CoA dehydrogenase C-terminal" evidence="1">
    <location>
        <begin position="2"/>
        <end position="68"/>
    </location>
</feature>
<dbReference type="OrthoDB" id="10004768at2759"/>
<dbReference type="InterPro" id="IPR008927">
    <property type="entry name" value="6-PGluconate_DH-like_C_sf"/>
</dbReference>
<dbReference type="eggNOG" id="KOG1683">
    <property type="taxonomic scope" value="Eukaryota"/>
</dbReference>
<sequence>MQTFGFPVGPVTLFDEVGIDVGCHVAADLGQRLPRLSQGDVATGVAAMNEMMEKGWVGRKSQAGLYTYSGKKKSINEDAIALFKRHGAAIQRTTEDADLPLRMACRMANEAVMCLQEGVLAKASDGDVGAVFGLGFPPAKGGPFRWLDTYGAQNVVDHLDRFRETFGEQFTVCDLLRENAKSEKKFY</sequence>
<dbReference type="PANTHER" id="PTHR43612:SF3">
    <property type="entry name" value="TRIFUNCTIONAL ENZYME SUBUNIT ALPHA, MITOCHONDRIAL"/>
    <property type="match status" value="1"/>
</dbReference>
<dbReference type="InterPro" id="IPR050136">
    <property type="entry name" value="FA_oxidation_alpha_subunit"/>
</dbReference>
<dbReference type="GeneID" id="25904823"/>
<organism evidence="2 3">
    <name type="scientific">Sphaeroforma arctica JP610</name>
    <dbReference type="NCBI Taxonomy" id="667725"/>
    <lineage>
        <taxon>Eukaryota</taxon>
        <taxon>Ichthyosporea</taxon>
        <taxon>Ichthyophonida</taxon>
        <taxon>Sphaeroforma</taxon>
    </lineage>
</organism>
<keyword evidence="3" id="KW-1185">Reference proteome</keyword>
<dbReference type="Gene3D" id="1.10.1040.50">
    <property type="match status" value="1"/>
</dbReference>
<dbReference type="GO" id="GO:0006635">
    <property type="term" value="P:fatty acid beta-oxidation"/>
    <property type="evidence" value="ECO:0007669"/>
    <property type="project" value="TreeGrafter"/>
</dbReference>
<proteinExistence type="predicted"/>
<reference evidence="2 3" key="1">
    <citation type="submission" date="2011-02" db="EMBL/GenBank/DDBJ databases">
        <title>The Genome Sequence of Sphaeroforma arctica JP610.</title>
        <authorList>
            <consortium name="The Broad Institute Genome Sequencing Platform"/>
            <person name="Russ C."/>
            <person name="Cuomo C."/>
            <person name="Young S.K."/>
            <person name="Zeng Q."/>
            <person name="Gargeya S."/>
            <person name="Alvarado L."/>
            <person name="Berlin A."/>
            <person name="Chapman S.B."/>
            <person name="Chen Z."/>
            <person name="Freedman E."/>
            <person name="Gellesch M."/>
            <person name="Goldberg J."/>
            <person name="Griggs A."/>
            <person name="Gujja S."/>
            <person name="Heilman E."/>
            <person name="Heiman D."/>
            <person name="Howarth C."/>
            <person name="Mehta T."/>
            <person name="Neiman D."/>
            <person name="Pearson M."/>
            <person name="Roberts A."/>
            <person name="Saif S."/>
            <person name="Shea T."/>
            <person name="Shenoy N."/>
            <person name="Sisk P."/>
            <person name="Stolte C."/>
            <person name="Sykes S."/>
            <person name="White J."/>
            <person name="Yandava C."/>
            <person name="Burger G."/>
            <person name="Gray M.W."/>
            <person name="Holland P.W.H."/>
            <person name="King N."/>
            <person name="Lang F.B.F."/>
            <person name="Roger A.J."/>
            <person name="Ruiz-Trillo I."/>
            <person name="Haas B."/>
            <person name="Nusbaum C."/>
            <person name="Birren B."/>
        </authorList>
    </citation>
    <scope>NUCLEOTIDE SEQUENCE [LARGE SCALE GENOMIC DNA]</scope>
    <source>
        <strain evidence="2 3">JP610</strain>
    </source>
</reference>
<dbReference type="GO" id="GO:0016507">
    <property type="term" value="C:mitochondrial fatty acid beta-oxidation multienzyme complex"/>
    <property type="evidence" value="ECO:0007669"/>
    <property type="project" value="TreeGrafter"/>
</dbReference>
<name>A0A0L0G2S2_9EUKA</name>
<protein>
    <recommendedName>
        <fullName evidence="1">3-hydroxyacyl-CoA dehydrogenase C-terminal domain-containing protein</fullName>
    </recommendedName>
</protein>
<accession>A0A0L0G2S2</accession>
<dbReference type="GO" id="GO:0016509">
    <property type="term" value="F:long-chain (3S)-3-hydroxyacyl-CoA dehydrogenase (NAD+) activity"/>
    <property type="evidence" value="ECO:0007669"/>
    <property type="project" value="TreeGrafter"/>
</dbReference>
<dbReference type="AlphaFoldDB" id="A0A0L0G2S2"/>
<dbReference type="PANTHER" id="PTHR43612">
    <property type="entry name" value="TRIFUNCTIONAL ENZYME SUBUNIT ALPHA"/>
    <property type="match status" value="1"/>
</dbReference>
<feature type="domain" description="3-hydroxyacyl-CoA dehydrogenase C-terminal" evidence="1">
    <location>
        <begin position="102"/>
        <end position="182"/>
    </location>
</feature>
<dbReference type="EMBL" id="KQ241834">
    <property type="protein sequence ID" value="KNC83432.1"/>
    <property type="molecule type" value="Genomic_DNA"/>
</dbReference>
<dbReference type="InterPro" id="IPR006108">
    <property type="entry name" value="3HC_DH_C"/>
</dbReference>
<evidence type="ECO:0000259" key="1">
    <source>
        <dbReference type="Pfam" id="PF00725"/>
    </source>
</evidence>
<dbReference type="Proteomes" id="UP000054560">
    <property type="component" value="Unassembled WGS sequence"/>
</dbReference>
<dbReference type="GO" id="GO:0004300">
    <property type="term" value="F:enoyl-CoA hydratase activity"/>
    <property type="evidence" value="ECO:0007669"/>
    <property type="project" value="TreeGrafter"/>
</dbReference>
<dbReference type="STRING" id="667725.A0A0L0G2S2"/>
<dbReference type="SUPFAM" id="SSF48179">
    <property type="entry name" value="6-phosphogluconate dehydrogenase C-terminal domain-like"/>
    <property type="match status" value="2"/>
</dbReference>
<evidence type="ECO:0000313" key="2">
    <source>
        <dbReference type="EMBL" id="KNC83432.1"/>
    </source>
</evidence>
<dbReference type="Pfam" id="PF00725">
    <property type="entry name" value="3HCDH"/>
    <property type="match status" value="2"/>
</dbReference>
<gene>
    <name evidence="2" type="ORF">SARC_04319</name>
</gene>
<evidence type="ECO:0000313" key="3">
    <source>
        <dbReference type="Proteomes" id="UP000054560"/>
    </source>
</evidence>
<dbReference type="RefSeq" id="XP_014157334.1">
    <property type="nucleotide sequence ID" value="XM_014301859.1"/>
</dbReference>